<dbReference type="PANTHER" id="PTHR24029:SF0">
    <property type="entry name" value="UVRABC SYSTEM PROTEIN B"/>
    <property type="match status" value="1"/>
</dbReference>
<dbReference type="PROSITE" id="PS51194">
    <property type="entry name" value="HELICASE_CTER"/>
    <property type="match status" value="1"/>
</dbReference>
<evidence type="ECO:0000256" key="2">
    <source>
        <dbReference type="ARBA" id="ARBA00008533"/>
    </source>
</evidence>
<name>A0AAU9DER2_9FUSO</name>
<proteinExistence type="inferred from homology"/>
<keyword evidence="7 12" id="KW-0067">ATP-binding</keyword>
<dbReference type="Pfam" id="PF02151">
    <property type="entry name" value="UVR"/>
    <property type="match status" value="1"/>
</dbReference>
<dbReference type="PANTHER" id="PTHR24029">
    <property type="entry name" value="UVRABC SYSTEM PROTEIN B"/>
    <property type="match status" value="1"/>
</dbReference>
<evidence type="ECO:0000256" key="10">
    <source>
        <dbReference type="ARBA" id="ARBA00026033"/>
    </source>
</evidence>
<accession>A0AAU9DER2</accession>
<dbReference type="InterPro" id="IPR001650">
    <property type="entry name" value="Helicase_C-like"/>
</dbReference>
<keyword evidence="8 12" id="KW-0267">Excision nuclease</keyword>
<keyword evidence="4 12" id="KW-0547">Nucleotide-binding</keyword>
<evidence type="ECO:0000256" key="5">
    <source>
        <dbReference type="ARBA" id="ARBA00022763"/>
    </source>
</evidence>
<keyword evidence="19" id="KW-1185">Reference proteome</keyword>
<dbReference type="Pfam" id="PF12344">
    <property type="entry name" value="UvrB"/>
    <property type="match status" value="1"/>
</dbReference>
<dbReference type="Proteomes" id="UP001321582">
    <property type="component" value="Chromosome"/>
</dbReference>
<comment type="subunit">
    <text evidence="10 12 13">Forms a heterotetramer with UvrA during the search for lesions. Interacts with UvrC in an incision complex.</text>
</comment>
<evidence type="ECO:0000259" key="16">
    <source>
        <dbReference type="PROSITE" id="PS51192"/>
    </source>
</evidence>
<dbReference type="InterPro" id="IPR014001">
    <property type="entry name" value="Helicase_ATP-bd"/>
</dbReference>
<keyword evidence="3 12" id="KW-0963">Cytoplasm</keyword>
<evidence type="ECO:0000256" key="13">
    <source>
        <dbReference type="RuleBase" id="RU003587"/>
    </source>
</evidence>
<feature type="short sequence motif" description="Beta-hairpin" evidence="12">
    <location>
        <begin position="89"/>
        <end position="112"/>
    </location>
</feature>
<dbReference type="SMART" id="SM00487">
    <property type="entry name" value="DEXDc"/>
    <property type="match status" value="1"/>
</dbReference>
<evidence type="ECO:0000259" key="17">
    <source>
        <dbReference type="PROSITE" id="PS51194"/>
    </source>
</evidence>
<evidence type="ECO:0000256" key="9">
    <source>
        <dbReference type="ARBA" id="ARBA00023204"/>
    </source>
</evidence>
<dbReference type="InterPro" id="IPR041471">
    <property type="entry name" value="UvrB_inter"/>
</dbReference>
<dbReference type="GO" id="GO:0005524">
    <property type="term" value="F:ATP binding"/>
    <property type="evidence" value="ECO:0007669"/>
    <property type="project" value="UniProtKB-UniRule"/>
</dbReference>
<dbReference type="KEGG" id="haby:HLVA_12470"/>
<evidence type="ECO:0000256" key="14">
    <source>
        <dbReference type="SAM" id="Coils"/>
    </source>
</evidence>
<dbReference type="InterPro" id="IPR027417">
    <property type="entry name" value="P-loop_NTPase"/>
</dbReference>
<evidence type="ECO:0000256" key="8">
    <source>
        <dbReference type="ARBA" id="ARBA00022881"/>
    </source>
</evidence>
<dbReference type="GO" id="GO:0006289">
    <property type="term" value="P:nucleotide-excision repair"/>
    <property type="evidence" value="ECO:0007669"/>
    <property type="project" value="UniProtKB-UniRule"/>
</dbReference>
<dbReference type="SUPFAM" id="SSF46600">
    <property type="entry name" value="C-terminal UvrC-binding domain of UvrB"/>
    <property type="match status" value="1"/>
</dbReference>
<dbReference type="GO" id="GO:0009380">
    <property type="term" value="C:excinuclease repair complex"/>
    <property type="evidence" value="ECO:0007669"/>
    <property type="project" value="InterPro"/>
</dbReference>
<dbReference type="SMART" id="SM00490">
    <property type="entry name" value="HELICc"/>
    <property type="match status" value="1"/>
</dbReference>
<comment type="subcellular location">
    <subcellularLocation>
        <location evidence="1 12 13">Cytoplasm</location>
    </subcellularLocation>
</comment>
<dbReference type="CDD" id="cd18790">
    <property type="entry name" value="SF2_C_UvrB"/>
    <property type="match status" value="1"/>
</dbReference>
<dbReference type="PROSITE" id="PS50151">
    <property type="entry name" value="UVR"/>
    <property type="match status" value="1"/>
</dbReference>
<feature type="domain" description="UVR" evidence="15">
    <location>
        <begin position="622"/>
        <end position="657"/>
    </location>
</feature>
<dbReference type="InterPro" id="IPR024759">
    <property type="entry name" value="UvrB_YAD/RRR_dom"/>
</dbReference>
<dbReference type="Gene3D" id="4.10.860.10">
    <property type="entry name" value="UVR domain"/>
    <property type="match status" value="1"/>
</dbReference>
<evidence type="ECO:0000256" key="6">
    <source>
        <dbReference type="ARBA" id="ARBA00022769"/>
    </source>
</evidence>
<evidence type="ECO:0000256" key="3">
    <source>
        <dbReference type="ARBA" id="ARBA00022490"/>
    </source>
</evidence>
<keyword evidence="14" id="KW-0175">Coiled coil</keyword>
<dbReference type="Pfam" id="PF04851">
    <property type="entry name" value="ResIII"/>
    <property type="match status" value="1"/>
</dbReference>
<evidence type="ECO:0000313" key="18">
    <source>
        <dbReference type="EMBL" id="BDU50678.1"/>
    </source>
</evidence>
<dbReference type="GO" id="GO:0009381">
    <property type="term" value="F:excinuclease ABC activity"/>
    <property type="evidence" value="ECO:0007669"/>
    <property type="project" value="UniProtKB-UniRule"/>
</dbReference>
<dbReference type="InterPro" id="IPR006935">
    <property type="entry name" value="Helicase/UvrB_N"/>
</dbReference>
<dbReference type="NCBIfam" id="TIGR00631">
    <property type="entry name" value="uvrb"/>
    <property type="match status" value="1"/>
</dbReference>
<dbReference type="PROSITE" id="PS51192">
    <property type="entry name" value="HELICASE_ATP_BIND_1"/>
    <property type="match status" value="1"/>
</dbReference>
<dbReference type="GO" id="GO:0016887">
    <property type="term" value="F:ATP hydrolysis activity"/>
    <property type="evidence" value="ECO:0007669"/>
    <property type="project" value="InterPro"/>
</dbReference>
<dbReference type="HAMAP" id="MF_00204">
    <property type="entry name" value="UvrB"/>
    <property type="match status" value="1"/>
</dbReference>
<comment type="similarity">
    <text evidence="2 12 13">Belongs to the UvrB family.</text>
</comment>
<dbReference type="GO" id="GO:0005737">
    <property type="term" value="C:cytoplasm"/>
    <property type="evidence" value="ECO:0007669"/>
    <property type="project" value="UniProtKB-SubCell"/>
</dbReference>
<comment type="domain">
    <text evidence="12">The beta-hairpin motif is involved in DNA binding.</text>
</comment>
<feature type="domain" description="Helicase C-terminal" evidence="17">
    <location>
        <begin position="428"/>
        <end position="581"/>
    </location>
</feature>
<dbReference type="InterPro" id="IPR004807">
    <property type="entry name" value="UvrB"/>
</dbReference>
<dbReference type="RefSeq" id="WP_307903541.1">
    <property type="nucleotide sequence ID" value="NZ_AP027059.1"/>
</dbReference>
<comment type="function">
    <text evidence="12">The UvrABC repair system catalyzes the recognition and processing of DNA lesions. A damage recognition complex composed of 2 UvrA and 2 UvrB subunits scans DNA for abnormalities. Upon binding of the UvrA(2)B(2) complex to a putative damaged site, the DNA wraps around one UvrB monomer. DNA wrap is dependent on ATP binding by UvrB and probably causes local melting of the DNA helix, facilitating insertion of UvrB beta-hairpin between the DNA strands. Then UvrB probes one DNA strand for the presence of a lesion. If a lesion is found the UvrA subunits dissociate and the UvrB-DNA preincision complex is formed. This complex is subsequently bound by UvrC and the second UvrB is released. If no lesion is found, the DNA wraps around the other UvrB subunit that will check the other stand for damage.</text>
</comment>
<dbReference type="CDD" id="cd17916">
    <property type="entry name" value="DEXHc_UvrB"/>
    <property type="match status" value="1"/>
</dbReference>
<dbReference type="Pfam" id="PF00271">
    <property type="entry name" value="Helicase_C"/>
    <property type="match status" value="1"/>
</dbReference>
<dbReference type="GO" id="GO:0009432">
    <property type="term" value="P:SOS response"/>
    <property type="evidence" value="ECO:0007669"/>
    <property type="project" value="UniProtKB-UniRule"/>
</dbReference>
<evidence type="ECO:0000313" key="19">
    <source>
        <dbReference type="Proteomes" id="UP001321582"/>
    </source>
</evidence>
<evidence type="ECO:0000259" key="15">
    <source>
        <dbReference type="PROSITE" id="PS50151"/>
    </source>
</evidence>
<dbReference type="GO" id="GO:0003677">
    <property type="term" value="F:DNA binding"/>
    <property type="evidence" value="ECO:0007669"/>
    <property type="project" value="UniProtKB-UniRule"/>
</dbReference>
<evidence type="ECO:0000256" key="1">
    <source>
        <dbReference type="ARBA" id="ARBA00004496"/>
    </source>
</evidence>
<keyword evidence="9 12" id="KW-0234">DNA repair</keyword>
<dbReference type="InterPro" id="IPR001943">
    <property type="entry name" value="UVR_dom"/>
</dbReference>
<feature type="domain" description="Helicase ATP-binding" evidence="16">
    <location>
        <begin position="23"/>
        <end position="183"/>
    </location>
</feature>
<dbReference type="Pfam" id="PF17757">
    <property type="entry name" value="UvrB_inter"/>
    <property type="match status" value="1"/>
</dbReference>
<dbReference type="AlphaFoldDB" id="A0AAU9DER2"/>
<keyword evidence="5 12" id="KW-0227">DNA damage</keyword>
<evidence type="ECO:0000256" key="4">
    <source>
        <dbReference type="ARBA" id="ARBA00022741"/>
    </source>
</evidence>
<evidence type="ECO:0000256" key="12">
    <source>
        <dbReference type="HAMAP-Rule" id="MF_00204"/>
    </source>
</evidence>
<organism evidence="18 19">
    <name type="scientific">Haliovirga abyssi</name>
    <dbReference type="NCBI Taxonomy" id="2996794"/>
    <lineage>
        <taxon>Bacteria</taxon>
        <taxon>Fusobacteriati</taxon>
        <taxon>Fusobacteriota</taxon>
        <taxon>Fusobacteriia</taxon>
        <taxon>Fusobacteriales</taxon>
        <taxon>Haliovirgaceae</taxon>
        <taxon>Haliovirga</taxon>
    </lineage>
</organism>
<dbReference type="EMBL" id="AP027059">
    <property type="protein sequence ID" value="BDU50678.1"/>
    <property type="molecule type" value="Genomic_DNA"/>
</dbReference>
<dbReference type="NCBIfam" id="NF003673">
    <property type="entry name" value="PRK05298.1"/>
    <property type="match status" value="1"/>
</dbReference>
<feature type="coiled-coil region" evidence="14">
    <location>
        <begin position="611"/>
        <end position="638"/>
    </location>
</feature>
<dbReference type="SUPFAM" id="SSF52540">
    <property type="entry name" value="P-loop containing nucleoside triphosphate hydrolases"/>
    <property type="match status" value="2"/>
</dbReference>
<evidence type="ECO:0000256" key="7">
    <source>
        <dbReference type="ARBA" id="ARBA00022840"/>
    </source>
</evidence>
<feature type="binding site" evidence="12">
    <location>
        <begin position="36"/>
        <end position="43"/>
    </location>
    <ligand>
        <name>ATP</name>
        <dbReference type="ChEBI" id="CHEBI:30616"/>
    </ligand>
</feature>
<gene>
    <name evidence="12 18" type="primary">uvrB</name>
    <name evidence="18" type="ORF">HLVA_12470</name>
</gene>
<evidence type="ECO:0000256" key="11">
    <source>
        <dbReference type="ARBA" id="ARBA00029504"/>
    </source>
</evidence>
<sequence length="661" mass="76452">MFKLVSKFSPTGDQPTAIAKLIDSLDNNNKYQTLLGVTGSGKTFTIANVIAKTNRPALIMAPNKTLAAQLYSEYKAFFPENAVEYFVSYYDYYQPEAYIASTDTYIEKDSSINDEIDKLRHAATAALLNRNDVIIVASVSAIYGLGAPEVYRKMSLPLEKGYAPPRKEILKKLISIRYERNDIEFSRGKFRVKGDTVDIYPVYMDTAYKLEFFGDELEEISEIDPLTGKKIKKNLERIMIMPATHYVTEEKKIEKILNQIREEMITQVEFFEKNGKLLEAQRIRQRTQYDLEMIREIGYCKGIENYSRYLAERKAGETPYTLLDYFSKDFIVFIDESHVGAPQIRGMYNGDRARKTVLVENGFRLPSAYDNRPLQFKEFLKKAKQLVFVSATPGDFEIENSKANIAEQLIRPTGIVEPEIEIRPTTNQVDDLMSEIYKIAKRKERVLVTTLTKKMAEELTEYYLEFGIKVKYMHSGIDTLERVDIIRGLRMGEFDVLVGINLLREGLDIPEVSLVAILEADKEGFLRSRRSLIQTMGRASRNINGRVILYADKETKSMKEALYEINRRKKKQKKYNIDNNIDPKQIIKELPKDALNYDYETIIGDKKILEVKKIYRNKTQMEAEIKKLGKDMKKYAEELNFEKAIQARDEMKKIKEILLEI</sequence>
<protein>
    <recommendedName>
        <fullName evidence="11 12">UvrABC system protein B</fullName>
        <shortName evidence="12">Protein UvrB</shortName>
    </recommendedName>
    <alternativeName>
        <fullName evidence="12">Excinuclease ABC subunit B</fullName>
    </alternativeName>
</protein>
<keyword evidence="12 13" id="KW-0742">SOS response</keyword>
<dbReference type="Gene3D" id="3.40.50.300">
    <property type="entry name" value="P-loop containing nucleotide triphosphate hydrolases"/>
    <property type="match status" value="3"/>
</dbReference>
<dbReference type="InterPro" id="IPR036876">
    <property type="entry name" value="UVR_dom_sf"/>
</dbReference>
<reference evidence="18 19" key="1">
    <citation type="submission" date="2022-11" db="EMBL/GenBank/DDBJ databases">
        <title>Haliovirga abyssi gen. nov., sp. nov., a mesophilic fermentative bacterium isolated from the Iheya North hydrothermal field and the proposal of Haliovirgaceae fam. nov.</title>
        <authorList>
            <person name="Miyazaki U."/>
            <person name="Tame A."/>
            <person name="Miyazaki J."/>
            <person name="Takai K."/>
            <person name="Sawayama S."/>
            <person name="Kitajima M."/>
            <person name="Okamoto A."/>
            <person name="Nakagawa S."/>
        </authorList>
    </citation>
    <scope>NUCLEOTIDE SEQUENCE [LARGE SCALE GENOMIC DNA]</scope>
    <source>
        <strain evidence="18 19">IC12</strain>
    </source>
</reference>
<keyword evidence="6 12" id="KW-0228">DNA excision</keyword>